<gene>
    <name evidence="2" type="ORF">HAKA00212_LOCUS17816</name>
</gene>
<proteinExistence type="predicted"/>
<evidence type="ECO:0000256" key="1">
    <source>
        <dbReference type="SAM" id="Phobius"/>
    </source>
</evidence>
<sequence>MLLLTPAKMATTTAVCIMGAVPFKMGVRPTGPACRSMFCRSGSKSSARSSFLSRASCCRGLFSAGPQLVLKLGAFKLLVVLRTTGPAAFITIMLLLTSAKIATTTAVCTMGAVLFKMRVRPTGPASRPFFCCSGSNYSARSSFPSRASCSGLFSAGPLMVLKLGAFMLLVVLRATCPARPVIAFVLPWTMVKVATTSIRMMGAVPFQMGLRPAGPTGRPTIFFQSRGILDAGPTTRSTVLVLGLPLVLVIVFLRGLSCVGIDFVNLGLQMSSLWPTCFRSMSSAVAVAALGPSF</sequence>
<dbReference type="EMBL" id="HBIU01039133">
    <property type="protein sequence ID" value="CAE0639031.1"/>
    <property type="molecule type" value="Transcribed_RNA"/>
</dbReference>
<keyword evidence="1" id="KW-1133">Transmembrane helix</keyword>
<name>A0A7S3Y2C5_HETAK</name>
<feature type="transmembrane region" description="Helical" evidence="1">
    <location>
        <begin position="87"/>
        <end position="115"/>
    </location>
</feature>
<keyword evidence="1" id="KW-0472">Membrane</keyword>
<feature type="transmembrane region" description="Helical" evidence="1">
    <location>
        <begin position="239"/>
        <end position="264"/>
    </location>
</feature>
<protein>
    <submittedName>
        <fullName evidence="2">Uncharacterized protein</fullName>
    </submittedName>
</protein>
<reference evidence="2" key="1">
    <citation type="submission" date="2021-01" db="EMBL/GenBank/DDBJ databases">
        <authorList>
            <person name="Corre E."/>
            <person name="Pelletier E."/>
            <person name="Niang G."/>
            <person name="Scheremetjew M."/>
            <person name="Finn R."/>
            <person name="Kale V."/>
            <person name="Holt S."/>
            <person name="Cochrane G."/>
            <person name="Meng A."/>
            <person name="Brown T."/>
            <person name="Cohen L."/>
        </authorList>
    </citation>
    <scope>NUCLEOTIDE SEQUENCE</scope>
    <source>
        <strain evidence="2">CCMP3107</strain>
    </source>
</reference>
<feature type="transmembrane region" description="Helical" evidence="1">
    <location>
        <begin position="150"/>
        <end position="172"/>
    </location>
</feature>
<dbReference type="AlphaFoldDB" id="A0A7S3Y2C5"/>
<keyword evidence="1" id="KW-0812">Transmembrane</keyword>
<accession>A0A7S3Y2C5</accession>
<evidence type="ECO:0000313" key="2">
    <source>
        <dbReference type="EMBL" id="CAE0639031.1"/>
    </source>
</evidence>
<organism evidence="2">
    <name type="scientific">Heterosigma akashiwo</name>
    <name type="common">Chromophytic alga</name>
    <name type="synonym">Heterosigma carterae</name>
    <dbReference type="NCBI Taxonomy" id="2829"/>
    <lineage>
        <taxon>Eukaryota</taxon>
        <taxon>Sar</taxon>
        <taxon>Stramenopiles</taxon>
        <taxon>Ochrophyta</taxon>
        <taxon>Raphidophyceae</taxon>
        <taxon>Chattonellales</taxon>
        <taxon>Chattonellaceae</taxon>
        <taxon>Heterosigma</taxon>
    </lineage>
</organism>